<feature type="domain" description="EamA" evidence="4">
    <location>
        <begin position="185"/>
        <end position="321"/>
    </location>
</feature>
<comment type="caution">
    <text evidence="5">The sequence shown here is derived from an EMBL/GenBank/DDBJ whole genome shotgun (WGS) entry which is preliminary data.</text>
</comment>
<gene>
    <name evidence="5" type="ORF">AN217_14985</name>
</gene>
<dbReference type="SUPFAM" id="SSF103481">
    <property type="entry name" value="Multidrug resistance efflux transporter EmrE"/>
    <property type="match status" value="2"/>
</dbReference>
<evidence type="ECO:0000313" key="5">
    <source>
        <dbReference type="EMBL" id="OEU98911.1"/>
    </source>
</evidence>
<dbReference type="Pfam" id="PF00892">
    <property type="entry name" value="EamA"/>
    <property type="match status" value="2"/>
</dbReference>
<organism evidence="5 6">
    <name type="scientific">Streptomyces qinglanensis</name>
    <dbReference type="NCBI Taxonomy" id="943816"/>
    <lineage>
        <taxon>Bacteria</taxon>
        <taxon>Bacillati</taxon>
        <taxon>Actinomycetota</taxon>
        <taxon>Actinomycetes</taxon>
        <taxon>Kitasatosporales</taxon>
        <taxon>Streptomycetaceae</taxon>
        <taxon>Streptomyces</taxon>
    </lineage>
</organism>
<dbReference type="InterPro" id="IPR037185">
    <property type="entry name" value="EmrE-like"/>
</dbReference>
<dbReference type="RefSeq" id="WP_027761996.1">
    <property type="nucleotide sequence ID" value="NZ_LJGV01000022.1"/>
</dbReference>
<sequence>MSTSSAGPTGSFGLPVGQGLLFLAAAGATWGTTGAAVDVLHSAGDLGPLAMSFWRYVGGLVLLLVGGALLRRRPARTSRPGSTGRTGGPGRDTPARGRSRYVVRLSTGLCMALFQTAYFAAVPATGVAVATIVTLGAAPVFVTLGARIVLRERPGRGGLCAVAAAPAGLAVLVLGGGEGEVRPAGVALALLSAVSIAVSVLLARWVGSTGLPESAFTLTAWSLGVGAVALLPCAAVEGVLPHTGEPLRVALLLLYMGAVPTALAYPLYFAGAAVVRAATASVVMLIEPVSATALAVGLLGERLTLPMLLGASVLLAAVVLLARAETATAGSERTAC</sequence>
<feature type="transmembrane region" description="Helical" evidence="3">
    <location>
        <begin position="249"/>
        <end position="270"/>
    </location>
</feature>
<feature type="region of interest" description="Disordered" evidence="2">
    <location>
        <begin position="74"/>
        <end position="97"/>
    </location>
</feature>
<feature type="transmembrane region" description="Helical" evidence="3">
    <location>
        <begin position="277"/>
        <end position="299"/>
    </location>
</feature>
<feature type="transmembrane region" description="Helical" evidence="3">
    <location>
        <begin position="183"/>
        <end position="203"/>
    </location>
</feature>
<evidence type="ECO:0000256" key="1">
    <source>
        <dbReference type="ARBA" id="ARBA00007362"/>
    </source>
</evidence>
<dbReference type="AlphaFoldDB" id="A0A1E7K4R6"/>
<evidence type="ECO:0000313" key="6">
    <source>
        <dbReference type="Proteomes" id="UP000175829"/>
    </source>
</evidence>
<dbReference type="GO" id="GO:0016020">
    <property type="term" value="C:membrane"/>
    <property type="evidence" value="ECO:0007669"/>
    <property type="project" value="InterPro"/>
</dbReference>
<proteinExistence type="inferred from homology"/>
<feature type="transmembrane region" description="Helical" evidence="3">
    <location>
        <begin position="101"/>
        <end position="121"/>
    </location>
</feature>
<evidence type="ECO:0000256" key="2">
    <source>
        <dbReference type="SAM" id="MobiDB-lite"/>
    </source>
</evidence>
<feature type="domain" description="EamA" evidence="4">
    <location>
        <begin position="19"/>
        <end position="173"/>
    </location>
</feature>
<comment type="similarity">
    <text evidence="1">Belongs to the EamA transporter family.</text>
</comment>
<feature type="transmembrane region" description="Helical" evidence="3">
    <location>
        <begin position="215"/>
        <end position="237"/>
    </location>
</feature>
<protein>
    <recommendedName>
        <fullName evidence="4">EamA domain-containing protein</fullName>
    </recommendedName>
</protein>
<reference evidence="5 6" key="1">
    <citation type="journal article" date="2016" name="Front. Microbiol.">
        <title>Comparative Genomics Analysis of Streptomyces Species Reveals Their Adaptation to the Marine Environment and Their Diversity at the Genomic Level.</title>
        <authorList>
            <person name="Tian X."/>
            <person name="Zhang Z."/>
            <person name="Yang T."/>
            <person name="Chen M."/>
            <person name="Li J."/>
            <person name="Chen F."/>
            <person name="Yang J."/>
            <person name="Li W."/>
            <person name="Zhang B."/>
            <person name="Zhang Z."/>
            <person name="Wu J."/>
            <person name="Zhang C."/>
            <person name="Long L."/>
            <person name="Xiao J."/>
        </authorList>
    </citation>
    <scope>NUCLEOTIDE SEQUENCE [LARGE SCALE GENOMIC DNA]</scope>
    <source>
        <strain evidence="5 6">SCSIO M10379</strain>
    </source>
</reference>
<feature type="transmembrane region" description="Helical" evidence="3">
    <location>
        <begin position="12"/>
        <end position="33"/>
    </location>
</feature>
<dbReference type="Proteomes" id="UP000175829">
    <property type="component" value="Unassembled WGS sequence"/>
</dbReference>
<keyword evidence="3" id="KW-0472">Membrane</keyword>
<feature type="transmembrane region" description="Helical" evidence="3">
    <location>
        <begin position="53"/>
        <end position="70"/>
    </location>
</feature>
<feature type="transmembrane region" description="Helical" evidence="3">
    <location>
        <begin position="305"/>
        <end position="324"/>
    </location>
</feature>
<dbReference type="EMBL" id="LJGV01000022">
    <property type="protein sequence ID" value="OEU98911.1"/>
    <property type="molecule type" value="Genomic_DNA"/>
</dbReference>
<feature type="transmembrane region" description="Helical" evidence="3">
    <location>
        <begin position="127"/>
        <end position="150"/>
    </location>
</feature>
<dbReference type="PANTHER" id="PTHR22911">
    <property type="entry name" value="ACYL-MALONYL CONDENSING ENZYME-RELATED"/>
    <property type="match status" value="1"/>
</dbReference>
<dbReference type="PATRIC" id="fig|943816.4.peg.2447"/>
<keyword evidence="3" id="KW-1133">Transmembrane helix</keyword>
<evidence type="ECO:0000256" key="3">
    <source>
        <dbReference type="SAM" id="Phobius"/>
    </source>
</evidence>
<feature type="transmembrane region" description="Helical" evidence="3">
    <location>
        <begin position="157"/>
        <end position="177"/>
    </location>
</feature>
<dbReference type="InterPro" id="IPR000620">
    <property type="entry name" value="EamA_dom"/>
</dbReference>
<keyword evidence="3" id="KW-0812">Transmembrane</keyword>
<name>A0A1E7K4R6_9ACTN</name>
<dbReference type="PANTHER" id="PTHR22911:SF79">
    <property type="entry name" value="MOBA-LIKE NTP TRANSFERASE DOMAIN-CONTAINING PROTEIN"/>
    <property type="match status" value="1"/>
</dbReference>
<accession>A0A1E7K4R6</accession>
<evidence type="ECO:0000259" key="4">
    <source>
        <dbReference type="Pfam" id="PF00892"/>
    </source>
</evidence>